<name>A0AC58RPF9_TOBAC</name>
<dbReference type="RefSeq" id="XP_075074602.1">
    <property type="nucleotide sequence ID" value="XM_075218501.1"/>
</dbReference>
<keyword evidence="1" id="KW-1185">Reference proteome</keyword>
<evidence type="ECO:0000313" key="2">
    <source>
        <dbReference type="RefSeq" id="XP_075074602.1"/>
    </source>
</evidence>
<sequence>MANAHRRNNCTNRLQMGEVITEDKEEIKSEILNFYQQLYIENEPWRPSTRFDNLARISEAERNWLEREFEEHAILSIIKKCAPDKAPRHDGFTMAFFQHAWEIIKKEVIDAMNHFHHSCYMLKTVIGKLVSGSQNAFVKGRQITDAALIANEALDWRLKSREPGLLFKLDIEKAFDKGDPISPFLFILAMEWLSKMLQKASQL</sequence>
<protein>
    <submittedName>
        <fullName evidence="2">Uncharacterized protein LOC142162178</fullName>
    </submittedName>
</protein>
<evidence type="ECO:0000313" key="1">
    <source>
        <dbReference type="Proteomes" id="UP000790787"/>
    </source>
</evidence>
<accession>A0AC58RPF9</accession>
<dbReference type="Proteomes" id="UP000790787">
    <property type="component" value="Chromosome 7"/>
</dbReference>
<gene>
    <name evidence="2" type="primary">LOC142162178</name>
</gene>
<reference evidence="1" key="1">
    <citation type="journal article" date="2014" name="Nat. Commun.">
        <title>The tobacco genome sequence and its comparison with those of tomato and potato.</title>
        <authorList>
            <person name="Sierro N."/>
            <person name="Battey J.N."/>
            <person name="Ouadi S."/>
            <person name="Bakaher N."/>
            <person name="Bovet L."/>
            <person name="Willig A."/>
            <person name="Goepfert S."/>
            <person name="Peitsch M.C."/>
            <person name="Ivanov N.V."/>
        </authorList>
    </citation>
    <scope>NUCLEOTIDE SEQUENCE [LARGE SCALE GENOMIC DNA]</scope>
</reference>
<organism evidence="1 2">
    <name type="scientific">Nicotiana tabacum</name>
    <name type="common">Common tobacco</name>
    <dbReference type="NCBI Taxonomy" id="4097"/>
    <lineage>
        <taxon>Eukaryota</taxon>
        <taxon>Viridiplantae</taxon>
        <taxon>Streptophyta</taxon>
        <taxon>Embryophyta</taxon>
        <taxon>Tracheophyta</taxon>
        <taxon>Spermatophyta</taxon>
        <taxon>Magnoliopsida</taxon>
        <taxon>eudicotyledons</taxon>
        <taxon>Gunneridae</taxon>
        <taxon>Pentapetalae</taxon>
        <taxon>asterids</taxon>
        <taxon>lamiids</taxon>
        <taxon>Solanales</taxon>
        <taxon>Solanaceae</taxon>
        <taxon>Nicotianoideae</taxon>
        <taxon>Nicotianeae</taxon>
        <taxon>Nicotiana</taxon>
    </lineage>
</organism>
<proteinExistence type="predicted"/>
<reference evidence="2" key="2">
    <citation type="submission" date="2025-08" db="UniProtKB">
        <authorList>
            <consortium name="RefSeq"/>
        </authorList>
    </citation>
    <scope>IDENTIFICATION</scope>
    <source>
        <tissue evidence="2">Leaf</tissue>
    </source>
</reference>